<accession>A0A3D9C2N8</accession>
<proteinExistence type="predicted"/>
<dbReference type="EMBL" id="QNVT01000028">
    <property type="protein sequence ID" value="REC60120.1"/>
    <property type="molecule type" value="Genomic_DNA"/>
</dbReference>
<gene>
    <name evidence="1" type="ORF">DRF65_22475</name>
</gene>
<keyword evidence="2" id="KW-1185">Reference proteome</keyword>
<dbReference type="AlphaFoldDB" id="A0A3D9C2N8"/>
<organism evidence="1 2">
    <name type="scientific">Chryseobacterium pennae</name>
    <dbReference type="NCBI Taxonomy" id="2258962"/>
    <lineage>
        <taxon>Bacteria</taxon>
        <taxon>Pseudomonadati</taxon>
        <taxon>Bacteroidota</taxon>
        <taxon>Flavobacteriia</taxon>
        <taxon>Flavobacteriales</taxon>
        <taxon>Weeksellaceae</taxon>
        <taxon>Chryseobacterium group</taxon>
        <taxon>Chryseobacterium</taxon>
    </lineage>
</organism>
<protein>
    <submittedName>
        <fullName evidence="1">Uncharacterized protein</fullName>
    </submittedName>
</protein>
<dbReference type="Proteomes" id="UP000256686">
    <property type="component" value="Unassembled WGS sequence"/>
</dbReference>
<evidence type="ECO:0000313" key="2">
    <source>
        <dbReference type="Proteomes" id="UP000256686"/>
    </source>
</evidence>
<reference evidence="2" key="1">
    <citation type="submission" date="2018-06" db="EMBL/GenBank/DDBJ databases">
        <authorList>
            <person name="Lum Nde A."/>
            <person name="Hugo C."/>
        </authorList>
    </citation>
    <scope>NUCLEOTIDE SEQUENCE [LARGE SCALE GENOMIC DNA]</scope>
    <source>
        <strain evidence="2">1_F178</strain>
    </source>
</reference>
<name>A0A3D9C2N8_9FLAO</name>
<dbReference type="RefSeq" id="WP_115972969.1">
    <property type="nucleotide sequence ID" value="NZ_QNVT01000028.1"/>
</dbReference>
<sequence length="98" mass="11271">MTENYVQYASGFQKDNIDEADIVKAISDIQLMDDEHGAFWVSVITDNENVIEVNKDLSLSVIFGGQETKYHAIDWKEVKELYKLLLLEKFDEIASIIK</sequence>
<comment type="caution">
    <text evidence="1">The sequence shown here is derived from an EMBL/GenBank/DDBJ whole genome shotgun (WGS) entry which is preliminary data.</text>
</comment>
<evidence type="ECO:0000313" key="1">
    <source>
        <dbReference type="EMBL" id="REC60120.1"/>
    </source>
</evidence>